<dbReference type="PANTHER" id="PTHR32071:SF38">
    <property type="entry name" value="PSP OPERON TRANSCRIPTIONAL ACTIVATOR"/>
    <property type="match status" value="1"/>
</dbReference>
<evidence type="ECO:0000256" key="2">
    <source>
        <dbReference type="ARBA" id="ARBA00022741"/>
    </source>
</evidence>
<dbReference type="GO" id="GO:0009401">
    <property type="term" value="P:phosphoenolpyruvate-dependent sugar phosphotransferase system"/>
    <property type="evidence" value="ECO:0007669"/>
    <property type="project" value="InterPro"/>
</dbReference>
<dbReference type="HOGENOM" id="CLU_014204_1_0_6"/>
<dbReference type="SUPFAM" id="SSF53062">
    <property type="entry name" value="PTS system fructose IIA component-like"/>
    <property type="match status" value="1"/>
</dbReference>
<dbReference type="PATRIC" id="fig|1239307.3.peg.74"/>
<dbReference type="Gene3D" id="3.40.50.510">
    <property type="entry name" value="Phosphotransferase system, mannose-type IIA component"/>
    <property type="match status" value="1"/>
</dbReference>
<evidence type="ECO:0000256" key="3">
    <source>
        <dbReference type="ARBA" id="ARBA00022840"/>
    </source>
</evidence>
<accession>W0HRM1</accession>
<organism evidence="7 8">
    <name type="scientific">Sodalis praecaptivus</name>
    <dbReference type="NCBI Taxonomy" id="1239307"/>
    <lineage>
        <taxon>Bacteria</taxon>
        <taxon>Pseudomonadati</taxon>
        <taxon>Pseudomonadota</taxon>
        <taxon>Gammaproteobacteria</taxon>
        <taxon>Enterobacterales</taxon>
        <taxon>Bruguierivoracaceae</taxon>
        <taxon>Sodalis</taxon>
    </lineage>
</organism>
<evidence type="ECO:0000313" key="7">
    <source>
        <dbReference type="EMBL" id="AHF75187.1"/>
    </source>
</evidence>
<dbReference type="InterPro" id="IPR036662">
    <property type="entry name" value="PTS_EIIA_man-typ_sf"/>
</dbReference>
<feature type="domain" description="Sigma-54 factor interaction" evidence="4">
    <location>
        <begin position="83"/>
        <end position="317"/>
    </location>
</feature>
<keyword evidence="1" id="KW-0808">Transferase</keyword>
<dbReference type="InterPro" id="IPR027417">
    <property type="entry name" value="P-loop_NTPase"/>
</dbReference>
<name>W0HRM1_9GAMM</name>
<evidence type="ECO:0000313" key="8">
    <source>
        <dbReference type="Proteomes" id="UP000019028"/>
    </source>
</evidence>
<dbReference type="OrthoDB" id="9771372at2"/>
<dbReference type="CDD" id="cd00009">
    <property type="entry name" value="AAA"/>
    <property type="match status" value="1"/>
</dbReference>
<evidence type="ECO:0000259" key="5">
    <source>
        <dbReference type="PROSITE" id="PS51096"/>
    </source>
</evidence>
<dbReference type="PROSITE" id="PS51096">
    <property type="entry name" value="PTS_EIIA_TYPE_4"/>
    <property type="match status" value="1"/>
</dbReference>
<dbReference type="SUPFAM" id="SSF63520">
    <property type="entry name" value="PTS-regulatory domain, PRD"/>
    <property type="match status" value="1"/>
</dbReference>
<dbReference type="GO" id="GO:0016020">
    <property type="term" value="C:membrane"/>
    <property type="evidence" value="ECO:0007669"/>
    <property type="project" value="InterPro"/>
</dbReference>
<proteinExistence type="predicted"/>
<dbReference type="Pfam" id="PF00874">
    <property type="entry name" value="PRD"/>
    <property type="match status" value="1"/>
</dbReference>
<sequence>MSAKDDLYRQISACYHHESEGFTTQDCERFTSASRSVISLYLNQLCDEGFLRKENTRPVRFWLSEPRPTTAPQRPEQDVFRALIGATGSLKSALELCLAAVNYPDGGLPILVTGASGVGKSYLATLLHRYAGENGVIPRSARLVELNCADYANNPELLSSTLFGYVKGAFTGADKEKTGLLDEADGGFFFLDEVHRLSAENQEKLFLFMDKGYFYRLGDNRQPSHARVRFLFATTENSENVLLTTFRRRIPVMVELPSSESRPFSEKLALVSTFFQAEAQRFKQDIHVTTDLIRHLITSPGRGNIGELKNRIKVLCASAYTQGQKNGIRLVGNPPAQDDSENVIFHWDENAFPALPLTPTRSVAGETLLENFCRSANVPLFVRKLEEHYHATLGEAAAARLYQGVLWKTTVDTLREFTELSGLRLGEMMEKAVFHCLQWCLHGTVSSAAIEHLTAVTEYIPQRACLLASETVSLLQRRLPETPAPLLHPLLSAVFCHQVEQEPLIQGIIVAHGLTTASSIAGTANNLLGGFYLKAFDMPLSVDTRGIISHLTTWIDGLKEQAGMVILVDMGSLEDIYAEIKLHIQGDLLVMNNVSTAMALDIAEKIQQRLSMKEIVDGIKGAWEIEARYYSGIVQGNKLIISCISGEGVSKQLQEIARRYVNDETLDVVTMEYDDLKWKLAKADSALYGTRLIITTTELNANAIPIINVRKLIGDKPDQLWKNYFSTIMSADRLKQMVDEIVILFTIEGVASHLSFLNPNVIIEEVEEVVKFYEMTYNIHFESYLRINLFMHLAAMIERLMTHEGLNHREDSELTDQQRNFIALTPQAFRPLIAKYRFAMTTTECLMIYELMEPWITVDHSLLVLNAQRDSVQVSSDA</sequence>
<dbReference type="GO" id="GO:0006355">
    <property type="term" value="P:regulation of DNA-templated transcription"/>
    <property type="evidence" value="ECO:0007669"/>
    <property type="project" value="InterPro"/>
</dbReference>
<evidence type="ECO:0000259" key="4">
    <source>
        <dbReference type="PROSITE" id="PS50045"/>
    </source>
</evidence>
<evidence type="ECO:0000256" key="1">
    <source>
        <dbReference type="ARBA" id="ARBA00022679"/>
    </source>
</evidence>
<dbReference type="GO" id="GO:0005524">
    <property type="term" value="F:ATP binding"/>
    <property type="evidence" value="ECO:0007669"/>
    <property type="project" value="UniProtKB-KW"/>
</dbReference>
<dbReference type="InterPro" id="IPR004701">
    <property type="entry name" value="PTS_EIIA_man-typ"/>
</dbReference>
<dbReference type="KEGG" id="sod:Sant_0070"/>
<dbReference type="Gene3D" id="3.40.50.300">
    <property type="entry name" value="P-loop containing nucleotide triphosphate hydrolases"/>
    <property type="match status" value="1"/>
</dbReference>
<dbReference type="InterPro" id="IPR011608">
    <property type="entry name" value="PRD"/>
</dbReference>
<dbReference type="SUPFAM" id="SSF52540">
    <property type="entry name" value="P-loop containing nucleoside triphosphate hydrolases"/>
    <property type="match status" value="1"/>
</dbReference>
<feature type="domain" description="PRD" evidence="6">
    <location>
        <begin position="757"/>
        <end position="862"/>
    </location>
</feature>
<dbReference type="EMBL" id="CP006569">
    <property type="protein sequence ID" value="AHF75187.1"/>
    <property type="molecule type" value="Genomic_DNA"/>
</dbReference>
<dbReference type="SMART" id="SM00382">
    <property type="entry name" value="AAA"/>
    <property type="match status" value="1"/>
</dbReference>
<dbReference type="GO" id="GO:0016740">
    <property type="term" value="F:transferase activity"/>
    <property type="evidence" value="ECO:0007669"/>
    <property type="project" value="UniProtKB-KW"/>
</dbReference>
<dbReference type="AlphaFoldDB" id="W0HRM1"/>
<dbReference type="Pfam" id="PF00158">
    <property type="entry name" value="Sigma54_activat"/>
    <property type="match status" value="1"/>
</dbReference>
<evidence type="ECO:0000259" key="6">
    <source>
        <dbReference type="PROSITE" id="PS51372"/>
    </source>
</evidence>
<dbReference type="InterPro" id="IPR036634">
    <property type="entry name" value="PRD_sf"/>
</dbReference>
<gene>
    <name evidence="7" type="ORF">Sant_0070</name>
</gene>
<dbReference type="PROSITE" id="PS50045">
    <property type="entry name" value="SIGMA54_INTERACT_4"/>
    <property type="match status" value="1"/>
</dbReference>
<dbReference type="Proteomes" id="UP000019028">
    <property type="component" value="Chromosome"/>
</dbReference>
<dbReference type="PANTHER" id="PTHR32071">
    <property type="entry name" value="TRANSCRIPTIONAL REGULATORY PROTEIN"/>
    <property type="match status" value="1"/>
</dbReference>
<dbReference type="PROSITE" id="PS51372">
    <property type="entry name" value="PRD_2"/>
    <property type="match status" value="1"/>
</dbReference>
<dbReference type="Gene3D" id="1.10.1790.10">
    <property type="entry name" value="PRD domain"/>
    <property type="match status" value="1"/>
</dbReference>
<keyword evidence="2" id="KW-0547">Nucleotide-binding</keyword>
<keyword evidence="3" id="KW-0067">ATP-binding</keyword>
<dbReference type="InterPro" id="IPR003593">
    <property type="entry name" value="AAA+_ATPase"/>
</dbReference>
<dbReference type="InterPro" id="IPR002078">
    <property type="entry name" value="Sigma_54_int"/>
</dbReference>
<keyword evidence="8" id="KW-1185">Reference proteome</keyword>
<protein>
    <submittedName>
        <fullName evidence="7">Transcriptional regulator of PTS system</fullName>
    </submittedName>
</protein>
<dbReference type="RefSeq" id="WP_025420343.1">
    <property type="nucleotide sequence ID" value="NZ_CP006569.1"/>
</dbReference>
<reference evidence="7 8" key="1">
    <citation type="journal article" date="2014" name="Genome Biol. Evol.">
        <title>Genome degeneration and adaptation in a nascent stage of symbiosis.</title>
        <authorList>
            <person name="Oakeson K.F."/>
            <person name="Gil R."/>
            <person name="Clayton A.L."/>
            <person name="Dunn D.M."/>
            <person name="von Niederhausern A.C."/>
            <person name="Hamil C."/>
            <person name="Aoyagi A."/>
            <person name="Duval B."/>
            <person name="Baca A."/>
            <person name="Silva F.J."/>
            <person name="Vallier A."/>
            <person name="Jackson D.G."/>
            <person name="Latorre A."/>
            <person name="Weiss R.B."/>
            <person name="Heddi A."/>
            <person name="Moya A."/>
            <person name="Dale C."/>
        </authorList>
    </citation>
    <scope>NUCLEOTIDE SEQUENCE [LARGE SCALE GENOMIC DNA]</scope>
    <source>
        <strain evidence="7 8">HS1</strain>
    </source>
</reference>
<feature type="domain" description="PTS EIIA type-4" evidence="5">
    <location>
        <begin position="504"/>
        <end position="633"/>
    </location>
</feature>